<evidence type="ECO:0000259" key="2">
    <source>
        <dbReference type="Pfam" id="PF26607"/>
    </source>
</evidence>
<dbReference type="CDD" id="cd22954">
    <property type="entry name" value="PLL_lectin"/>
    <property type="match status" value="1"/>
</dbReference>
<dbReference type="RefSeq" id="WP_319967692.1">
    <property type="nucleotide sequence ID" value="NZ_JAXAVW010000016.1"/>
</dbReference>
<evidence type="ECO:0000256" key="1">
    <source>
        <dbReference type="SAM" id="SignalP"/>
    </source>
</evidence>
<feature type="domain" description="PLL-like beta propeller" evidence="2">
    <location>
        <begin position="66"/>
        <end position="378"/>
    </location>
</feature>
<accession>A0ABU4T3C0</accession>
<name>A0ABU4T3C0_9PSEU</name>
<dbReference type="EMBL" id="JAXAVW010000016">
    <property type="protein sequence ID" value="MDX8032657.1"/>
    <property type="molecule type" value="Genomic_DNA"/>
</dbReference>
<reference evidence="3 4" key="1">
    <citation type="submission" date="2023-11" db="EMBL/GenBank/DDBJ databases">
        <title>Lentzea sokolovensis, sp. nov., Lentzea kristufkii, sp. nov., and Lentzea miocenensis, sp. nov., rare actinobacteria from Sokolov Coal Basin, Miocene lacustrine sediment, Czech Republic.</title>
        <authorList>
            <person name="Lara A."/>
            <person name="Kotroba L."/>
            <person name="Nouioui I."/>
            <person name="Neumann-Schaal M."/>
            <person name="Mast Y."/>
            <person name="Chronakova A."/>
        </authorList>
    </citation>
    <scope>NUCLEOTIDE SEQUENCE [LARGE SCALE GENOMIC DNA]</scope>
    <source>
        <strain evidence="3 4">BCCO 10_0856</strain>
    </source>
</reference>
<dbReference type="SUPFAM" id="SSF89372">
    <property type="entry name" value="Fucose-specific lectin"/>
    <property type="match status" value="2"/>
</dbReference>
<organism evidence="3 4">
    <name type="scientific">Lentzea miocenica</name>
    <dbReference type="NCBI Taxonomy" id="3095431"/>
    <lineage>
        <taxon>Bacteria</taxon>
        <taxon>Bacillati</taxon>
        <taxon>Actinomycetota</taxon>
        <taxon>Actinomycetes</taxon>
        <taxon>Pseudonocardiales</taxon>
        <taxon>Pseudonocardiaceae</taxon>
        <taxon>Lentzea</taxon>
    </lineage>
</organism>
<dbReference type="Pfam" id="PF26607">
    <property type="entry name" value="DUF8189"/>
    <property type="match status" value="1"/>
</dbReference>
<dbReference type="PROSITE" id="PS51318">
    <property type="entry name" value="TAT"/>
    <property type="match status" value="1"/>
</dbReference>
<keyword evidence="1" id="KW-0732">Signal</keyword>
<keyword evidence="4" id="KW-1185">Reference proteome</keyword>
<gene>
    <name evidence="3" type="ORF">SK803_20780</name>
</gene>
<evidence type="ECO:0000313" key="3">
    <source>
        <dbReference type="EMBL" id="MDX8032657.1"/>
    </source>
</evidence>
<dbReference type="InterPro" id="IPR006311">
    <property type="entry name" value="TAT_signal"/>
</dbReference>
<evidence type="ECO:0000313" key="4">
    <source>
        <dbReference type="Proteomes" id="UP001285521"/>
    </source>
</evidence>
<feature type="chain" id="PRO_5045490010" description="PLL-like beta propeller domain-containing protein" evidence="1">
    <location>
        <begin position="28"/>
        <end position="383"/>
    </location>
</feature>
<dbReference type="Proteomes" id="UP001285521">
    <property type="component" value="Unassembled WGS sequence"/>
</dbReference>
<comment type="caution">
    <text evidence="3">The sequence shown here is derived from an EMBL/GenBank/DDBJ whole genome shotgun (WGS) entry which is preliminary data.</text>
</comment>
<proteinExistence type="predicted"/>
<protein>
    <recommendedName>
        <fullName evidence="2">PLL-like beta propeller domain-containing protein</fullName>
    </recommendedName>
</protein>
<dbReference type="Gene3D" id="2.120.10.70">
    <property type="entry name" value="Fucose-specific lectin"/>
    <property type="match status" value="2"/>
</dbReference>
<sequence>MNSITRRTAIKSAVLATGLGAWSPVAAATANGAPPPADGLAVAADIRFLTSVSPGYPAVVDTGRGLAAFALGPERHLHYRRQHARGGAWSAFELVRDVALDCRPVAVTVPNGAIVVFARSGGEVVHCWQNVYGGEWSDWHGLGAVAGTNEPAVTVGPTGRMATYVRDAQGSVMYREQQSESGAWSGWLDLGAAGRPRAVISGSGGAVVFARNGGGLVHRWQVGVGGEWSAGWTGLGDSLGGDPSAVVTPTGAIAVVVRGEDGTLRYLSQGTGGGAWGSFTSVGDQAIEGRPAVLVGPNGGLVVVARDAGRRVRFAEQNGHGGVWSTWTDLGGSTVTDPSAVLSPAGEISVFGVTQNGAMTWTRRTGAGWQPWQSWAGDGVVTA</sequence>
<dbReference type="InterPro" id="IPR058502">
    <property type="entry name" value="PLL-like_beta-prop"/>
</dbReference>
<feature type="signal peptide" evidence="1">
    <location>
        <begin position="1"/>
        <end position="27"/>
    </location>
</feature>